<dbReference type="Gene3D" id="3.40.50.1820">
    <property type="entry name" value="alpha/beta hydrolase"/>
    <property type="match status" value="1"/>
</dbReference>
<dbReference type="GO" id="GO:0047372">
    <property type="term" value="F:monoacylglycerol lipase activity"/>
    <property type="evidence" value="ECO:0007669"/>
    <property type="project" value="TreeGrafter"/>
</dbReference>
<dbReference type="InterPro" id="IPR000073">
    <property type="entry name" value="AB_hydrolase_1"/>
</dbReference>
<dbReference type="PANTHER" id="PTHR43798:SF5">
    <property type="entry name" value="MONOACYLGLYCEROL LIPASE ABHD6"/>
    <property type="match status" value="1"/>
</dbReference>
<evidence type="ECO:0000313" key="2">
    <source>
        <dbReference type="EMBL" id="CAB4944640.1"/>
    </source>
</evidence>
<reference evidence="2" key="1">
    <citation type="submission" date="2020-05" db="EMBL/GenBank/DDBJ databases">
        <authorList>
            <person name="Chiriac C."/>
            <person name="Salcher M."/>
            <person name="Ghai R."/>
            <person name="Kavagutti S V."/>
        </authorList>
    </citation>
    <scope>NUCLEOTIDE SEQUENCE</scope>
</reference>
<accession>A0A6J7JM66</accession>
<dbReference type="GO" id="GO:0046464">
    <property type="term" value="P:acylglycerol catabolic process"/>
    <property type="evidence" value="ECO:0007669"/>
    <property type="project" value="TreeGrafter"/>
</dbReference>
<dbReference type="Pfam" id="PF00561">
    <property type="entry name" value="Abhydrolase_1"/>
    <property type="match status" value="1"/>
</dbReference>
<dbReference type="PANTHER" id="PTHR43798">
    <property type="entry name" value="MONOACYLGLYCEROL LIPASE"/>
    <property type="match status" value="1"/>
</dbReference>
<dbReference type="SUPFAM" id="SSF53474">
    <property type="entry name" value="alpha/beta-Hydrolases"/>
    <property type="match status" value="1"/>
</dbReference>
<dbReference type="InterPro" id="IPR029058">
    <property type="entry name" value="AB_hydrolase_fold"/>
</dbReference>
<name>A0A6J7JM66_9ZZZZ</name>
<evidence type="ECO:0000259" key="1">
    <source>
        <dbReference type="Pfam" id="PF00561"/>
    </source>
</evidence>
<feature type="domain" description="AB hydrolase-1" evidence="1">
    <location>
        <begin position="35"/>
        <end position="278"/>
    </location>
</feature>
<dbReference type="AlphaFoldDB" id="A0A6J7JM66"/>
<gene>
    <name evidence="2" type="ORF">UFOPK3564_03153</name>
</gene>
<protein>
    <submittedName>
        <fullName evidence="2">Unannotated protein</fullName>
    </submittedName>
</protein>
<organism evidence="2">
    <name type="scientific">freshwater metagenome</name>
    <dbReference type="NCBI Taxonomy" id="449393"/>
    <lineage>
        <taxon>unclassified sequences</taxon>
        <taxon>metagenomes</taxon>
        <taxon>ecological metagenomes</taxon>
    </lineage>
</organism>
<dbReference type="GO" id="GO:0016020">
    <property type="term" value="C:membrane"/>
    <property type="evidence" value="ECO:0007669"/>
    <property type="project" value="TreeGrafter"/>
</dbReference>
<dbReference type="InterPro" id="IPR050266">
    <property type="entry name" value="AB_hydrolase_sf"/>
</dbReference>
<sequence>MSTLLRPDPVHHEVMAPDGTRLHAVSVSPRAPRGVVVLVHGVTMAIPFWHRQLEDLPDDLLVIAFDQRGHGMSGRPGPGGISLDALAADVEAVVDALVPPSLPTTLVGHSMGGIALMGWAARSAPCRPPNVRGVVLINTVASQIVSGATAFIPPRLAAVLMVGLLPAARSPLPLAPGSAPALTGLIDLLAMGPDRSREDLTLTTRLLRGTHPRSRAAFFRFLAELDAESAAAQLDLPTVVIGGRCDRITPLAAATRILDLVPHAELHLIDRCGHQGPLEASHRVNELIRQAALPSSHDLVPSA</sequence>
<proteinExistence type="predicted"/>
<dbReference type="EMBL" id="CAFBMK010000278">
    <property type="protein sequence ID" value="CAB4944640.1"/>
    <property type="molecule type" value="Genomic_DNA"/>
</dbReference>